<dbReference type="PANTHER" id="PTHR43653">
    <property type="entry name" value="CYTOCHROME C ASSEMBLY PROTEIN-RELATED"/>
    <property type="match status" value="1"/>
</dbReference>
<dbReference type="GO" id="GO:0016020">
    <property type="term" value="C:membrane"/>
    <property type="evidence" value="ECO:0007669"/>
    <property type="project" value="InterPro"/>
</dbReference>
<protein>
    <submittedName>
        <fullName evidence="5">Cytochrome c biogenesis protein CcsA</fullName>
    </submittedName>
</protein>
<accession>A0A7G9YQX9</accession>
<keyword evidence="2" id="KW-0201">Cytochrome c-type biogenesis</keyword>
<feature type="transmembrane region" description="Helical" evidence="3">
    <location>
        <begin position="194"/>
        <end position="215"/>
    </location>
</feature>
<reference evidence="5" key="1">
    <citation type="submission" date="2020-06" db="EMBL/GenBank/DDBJ databases">
        <title>Unique genomic features of the anaerobic methanotrophic archaea.</title>
        <authorList>
            <person name="Chadwick G.L."/>
            <person name="Skennerton C.T."/>
            <person name="Laso-Perez R."/>
            <person name="Leu A.O."/>
            <person name="Speth D.R."/>
            <person name="Yu H."/>
            <person name="Morgan-Lang C."/>
            <person name="Hatzenpichler R."/>
            <person name="Goudeau D."/>
            <person name="Malmstrom R."/>
            <person name="Brazelton W.J."/>
            <person name="Woyke T."/>
            <person name="Hallam S.J."/>
            <person name="Tyson G.W."/>
            <person name="Wegener G."/>
            <person name="Boetius A."/>
            <person name="Orphan V."/>
        </authorList>
    </citation>
    <scope>NUCLEOTIDE SEQUENCE</scope>
</reference>
<evidence type="ECO:0000256" key="1">
    <source>
        <dbReference type="ARBA" id="ARBA00009186"/>
    </source>
</evidence>
<feature type="transmembrane region" description="Helical" evidence="3">
    <location>
        <begin position="227"/>
        <end position="247"/>
    </location>
</feature>
<evidence type="ECO:0000313" key="5">
    <source>
        <dbReference type="EMBL" id="QNO50413.1"/>
    </source>
</evidence>
<feature type="transmembrane region" description="Helical" evidence="3">
    <location>
        <begin position="41"/>
        <end position="62"/>
    </location>
</feature>
<dbReference type="AlphaFoldDB" id="A0A7G9YQX9"/>
<keyword evidence="3" id="KW-1133">Transmembrane helix</keyword>
<dbReference type="PRINTS" id="PR01410">
    <property type="entry name" value="CCBIOGENESIS"/>
</dbReference>
<name>A0A7G9YQX9_9EURY</name>
<dbReference type="InterPro" id="IPR003567">
    <property type="entry name" value="Cyt_c_biogenesis"/>
</dbReference>
<feature type="transmembrane region" description="Helical" evidence="3">
    <location>
        <begin position="96"/>
        <end position="114"/>
    </location>
</feature>
<feature type="transmembrane region" description="Helical" evidence="3">
    <location>
        <begin position="330"/>
        <end position="346"/>
    </location>
</feature>
<organism evidence="5">
    <name type="scientific">Candidatus Methanogaster sp. ANME-2c ERB4</name>
    <dbReference type="NCBI Taxonomy" id="2759911"/>
    <lineage>
        <taxon>Archaea</taxon>
        <taxon>Methanobacteriati</taxon>
        <taxon>Methanobacteriota</taxon>
        <taxon>Stenosarchaea group</taxon>
        <taxon>Methanomicrobia</taxon>
        <taxon>Methanosarcinales</taxon>
        <taxon>ANME-2 cluster</taxon>
        <taxon>Candidatus Methanogasteraceae</taxon>
        <taxon>Candidatus Methanogaster</taxon>
    </lineage>
</organism>
<evidence type="ECO:0000259" key="4">
    <source>
        <dbReference type="Pfam" id="PF01578"/>
    </source>
</evidence>
<dbReference type="GO" id="GO:0020037">
    <property type="term" value="F:heme binding"/>
    <property type="evidence" value="ECO:0007669"/>
    <property type="project" value="InterPro"/>
</dbReference>
<evidence type="ECO:0000256" key="3">
    <source>
        <dbReference type="SAM" id="Phobius"/>
    </source>
</evidence>
<comment type="similarity">
    <text evidence="1">Belongs to the CcmF/CycK/Ccl1/NrfE/CcsA family.</text>
</comment>
<feature type="transmembrane region" description="Helical" evidence="3">
    <location>
        <begin position="121"/>
        <end position="139"/>
    </location>
</feature>
<dbReference type="Pfam" id="PF01578">
    <property type="entry name" value="Cytochrom_C_asm"/>
    <property type="match status" value="1"/>
</dbReference>
<dbReference type="EMBL" id="MT631434">
    <property type="protein sequence ID" value="QNO50413.1"/>
    <property type="molecule type" value="Genomic_DNA"/>
</dbReference>
<keyword evidence="3" id="KW-0472">Membrane</keyword>
<dbReference type="GO" id="GO:0015232">
    <property type="term" value="F:heme transmembrane transporter activity"/>
    <property type="evidence" value="ECO:0007669"/>
    <property type="project" value="InterPro"/>
</dbReference>
<feature type="transmembrane region" description="Helical" evidence="3">
    <location>
        <begin position="6"/>
        <end position="29"/>
    </location>
</feature>
<dbReference type="InterPro" id="IPR002541">
    <property type="entry name" value="Cyt_c_assembly"/>
</dbReference>
<feature type="transmembrane region" description="Helical" evidence="3">
    <location>
        <begin position="289"/>
        <end position="310"/>
    </location>
</feature>
<keyword evidence="3" id="KW-0812">Transmembrane</keyword>
<feature type="transmembrane region" description="Helical" evidence="3">
    <location>
        <begin position="259"/>
        <end position="277"/>
    </location>
</feature>
<dbReference type="GO" id="GO:0017004">
    <property type="term" value="P:cytochrome complex assembly"/>
    <property type="evidence" value="ECO:0007669"/>
    <property type="project" value="UniProtKB-KW"/>
</dbReference>
<feature type="domain" description="Cytochrome c assembly protein" evidence="4">
    <location>
        <begin position="89"/>
        <end position="313"/>
    </location>
</feature>
<proteinExistence type="inferred from homology"/>
<sequence>MPLNIGMLLIWISFASCLGAVIYGTWYYFNRNPNMRLASRRFEMISLVTCTLSAMLLMYYLLEVRAYYLYVYRFSCETFPLLYKVSAFWAGQEGSLFIWAWFTLVCVALVRMRADDRISEIVRITGLSVAAFFLLLLAIRSPFALIHGIDNQTWHLLSTNTDIFAAPYSVIKSYHAQGMNPLLRNPWMVIHPPVVFLGYAAAVIPFGAAAGYLLTGDRRWMKIAEPWSRITWLFMTLGIGIGGFWAYEVLGWGAWYWGWDPVETSSLIPWIVLTAYLHTQFRMKRNREYGLLAPALAMLSFILVIFATFVTRSGLWASQHGFATSVEAQIIGVFLVGLLLVSVYVLQRRYRMESGVAQPRSL</sequence>
<evidence type="ECO:0000256" key="2">
    <source>
        <dbReference type="ARBA" id="ARBA00022748"/>
    </source>
</evidence>
<gene>
    <name evidence="5" type="primary">ccsA</name>
    <name evidence="5" type="ORF">CKJHOKLD_00034</name>
</gene>
<dbReference type="PANTHER" id="PTHR43653:SF1">
    <property type="entry name" value="CYTOCHROME C-TYPE BIOGENESIS PROTEIN CCMF"/>
    <property type="match status" value="1"/>
</dbReference>